<dbReference type="InterPro" id="IPR001188">
    <property type="entry name" value="Sperm_putr-bd"/>
</dbReference>
<dbReference type="KEGG" id="kmn:HW532_17995"/>
<dbReference type="PRINTS" id="PR00909">
    <property type="entry name" value="SPERMDNBNDNG"/>
</dbReference>
<evidence type="ECO:0000256" key="5">
    <source>
        <dbReference type="PIRNR" id="PIRNR019574"/>
    </source>
</evidence>
<dbReference type="AlphaFoldDB" id="A0A7S8C6Q9"/>
<keyword evidence="8" id="KW-1185">Reference proteome</keyword>
<dbReference type="InterPro" id="IPR006311">
    <property type="entry name" value="TAT_signal"/>
</dbReference>
<evidence type="ECO:0000256" key="1">
    <source>
        <dbReference type="ARBA" id="ARBA00004418"/>
    </source>
</evidence>
<gene>
    <name evidence="7" type="ORF">HW532_17995</name>
</gene>
<dbReference type="PROSITE" id="PS51318">
    <property type="entry name" value="TAT"/>
    <property type="match status" value="1"/>
</dbReference>
<evidence type="ECO:0000313" key="8">
    <source>
        <dbReference type="Proteomes" id="UP000593594"/>
    </source>
</evidence>
<comment type="subcellular location">
    <subcellularLocation>
        <location evidence="1 5">Periplasm</location>
    </subcellularLocation>
</comment>
<dbReference type="Gene3D" id="3.40.190.10">
    <property type="entry name" value="Periplasmic binding protein-like II"/>
    <property type="match status" value="2"/>
</dbReference>
<dbReference type="EMBL" id="CP058214">
    <property type="protein sequence ID" value="QPC44425.1"/>
    <property type="molecule type" value="Genomic_DNA"/>
</dbReference>
<feature type="chain" id="PRO_5032964730" description="Putrescine-binding periplasmic protein" evidence="6">
    <location>
        <begin position="25"/>
        <end position="360"/>
    </location>
</feature>
<sequence length="360" mass="40081">MTRRHKTPLPVSRRSFLAGTGAVAAGVTFMPRSGLSAEEAKLNFYNWDTYIGPDTLSDFREATGIDVTMDLFADNDELFAKLKEGNPGYDVIVPTNDYVERMITAGMLEPLDHDKIPNMDNIEKSFLDANFDPGRKYSLPYMWGTIGIGYRKSEVDGVPDSWKWVYQSDKYAGRLSLLSEVTTVIGIAAKYLGYSLNTTDPKEIKEAEELLIAQKPYIKVFAEDNGQDLLASGEVALCQEWNGDILQVMAEDDDISYVVPKEGALLWQDCLCIPKDAPHPDNAHKFINFINDPAVNADIADFIQYATPNAAAKAMMSDDYTKNPAIFPPDAVLEKCEPAVYLGEKATRLYDEAWTRIQAA</sequence>
<dbReference type="GO" id="GO:0019808">
    <property type="term" value="F:polyamine binding"/>
    <property type="evidence" value="ECO:0007669"/>
    <property type="project" value="InterPro"/>
</dbReference>
<organism evidence="7 8">
    <name type="scientific">Kaustia mangrovi</name>
    <dbReference type="NCBI Taxonomy" id="2593653"/>
    <lineage>
        <taxon>Bacteria</taxon>
        <taxon>Pseudomonadati</taxon>
        <taxon>Pseudomonadota</taxon>
        <taxon>Alphaproteobacteria</taxon>
        <taxon>Hyphomicrobiales</taxon>
        <taxon>Parvibaculaceae</taxon>
        <taxon>Kaustia</taxon>
    </lineage>
</organism>
<name>A0A7S8C6Q9_9HYPH</name>
<evidence type="ECO:0000256" key="4">
    <source>
        <dbReference type="ARBA" id="ARBA00022764"/>
    </source>
</evidence>
<dbReference type="RefSeq" id="WP_213161795.1">
    <property type="nucleotide sequence ID" value="NZ_CP058214.1"/>
</dbReference>
<evidence type="ECO:0000256" key="6">
    <source>
        <dbReference type="SAM" id="SignalP"/>
    </source>
</evidence>
<evidence type="ECO:0000313" key="7">
    <source>
        <dbReference type="EMBL" id="QPC44425.1"/>
    </source>
</evidence>
<evidence type="ECO:0000256" key="3">
    <source>
        <dbReference type="ARBA" id="ARBA00022729"/>
    </source>
</evidence>
<protein>
    <recommendedName>
        <fullName evidence="5">Putrescine-binding periplasmic protein</fullName>
    </recommendedName>
</protein>
<dbReference type="SUPFAM" id="SSF53850">
    <property type="entry name" value="Periplasmic binding protein-like II"/>
    <property type="match status" value="1"/>
</dbReference>
<keyword evidence="2 5" id="KW-0813">Transport</keyword>
<dbReference type="GO" id="GO:0015846">
    <property type="term" value="P:polyamine transport"/>
    <property type="evidence" value="ECO:0007669"/>
    <property type="project" value="InterPro"/>
</dbReference>
<keyword evidence="4 5" id="KW-0574">Periplasm</keyword>
<dbReference type="InterPro" id="IPR006059">
    <property type="entry name" value="SBP"/>
</dbReference>
<dbReference type="PANTHER" id="PTHR30222">
    <property type="entry name" value="SPERMIDINE/PUTRESCINE-BINDING PERIPLASMIC PROTEIN"/>
    <property type="match status" value="1"/>
</dbReference>
<comment type="similarity">
    <text evidence="5">Belongs to the bacterial solute-binding protein PotD/PotF family.</text>
</comment>
<comment type="function">
    <text evidence="5">Required for the activity of the bacterial periplasmic transport system of putrescine.</text>
</comment>
<keyword evidence="3 6" id="KW-0732">Signal</keyword>
<dbReference type="GO" id="GO:0042597">
    <property type="term" value="C:periplasmic space"/>
    <property type="evidence" value="ECO:0007669"/>
    <property type="project" value="UniProtKB-SubCell"/>
</dbReference>
<dbReference type="Proteomes" id="UP000593594">
    <property type="component" value="Chromosome"/>
</dbReference>
<evidence type="ECO:0000256" key="2">
    <source>
        <dbReference type="ARBA" id="ARBA00022448"/>
    </source>
</evidence>
<dbReference type="PIRSF" id="PIRSF019574">
    <property type="entry name" value="Periplasmic_polyamine_BP"/>
    <property type="match status" value="1"/>
</dbReference>
<reference evidence="7 8" key="1">
    <citation type="submission" date="2020-06" db="EMBL/GenBank/DDBJ databases">
        <title>Genome sequence of 2 isolates from Red Sea Mangroves.</title>
        <authorList>
            <person name="Sefrji F."/>
            <person name="Michoud G."/>
            <person name="Merlino G."/>
            <person name="Daffonchio D."/>
        </authorList>
    </citation>
    <scope>NUCLEOTIDE SEQUENCE [LARGE SCALE GENOMIC DNA]</scope>
    <source>
        <strain evidence="7 8">R1DC25</strain>
    </source>
</reference>
<dbReference type="Pfam" id="PF13416">
    <property type="entry name" value="SBP_bac_8"/>
    <property type="match status" value="1"/>
</dbReference>
<feature type="signal peptide" evidence="6">
    <location>
        <begin position="1"/>
        <end position="24"/>
    </location>
</feature>
<accession>A0A7S8C6Q9</accession>
<dbReference type="PANTHER" id="PTHR30222:SF17">
    <property type="entry name" value="SPERMIDINE_PUTRESCINE-BINDING PERIPLASMIC PROTEIN"/>
    <property type="match status" value="1"/>
</dbReference>
<proteinExistence type="inferred from homology"/>
<dbReference type="CDD" id="cd13590">
    <property type="entry name" value="PBP2_PotD_PotF_like"/>
    <property type="match status" value="1"/>
</dbReference>